<feature type="transmembrane region" description="Helical" evidence="8">
    <location>
        <begin position="354"/>
        <end position="374"/>
    </location>
</feature>
<dbReference type="Proteomes" id="UP000199256">
    <property type="component" value="Unassembled WGS sequence"/>
</dbReference>
<organism evidence="10 11">
    <name type="scientific">Ectothiorhodospira marina</name>
    <dbReference type="NCBI Taxonomy" id="1396821"/>
    <lineage>
        <taxon>Bacteria</taxon>
        <taxon>Pseudomonadati</taxon>
        <taxon>Pseudomonadota</taxon>
        <taxon>Gammaproteobacteria</taxon>
        <taxon>Chromatiales</taxon>
        <taxon>Ectothiorhodospiraceae</taxon>
        <taxon>Ectothiorhodospira</taxon>
    </lineage>
</organism>
<dbReference type="EMBL" id="FOAA01000011">
    <property type="protein sequence ID" value="SEL21136.1"/>
    <property type="molecule type" value="Genomic_DNA"/>
</dbReference>
<feature type="transmembrane region" description="Helical" evidence="8">
    <location>
        <begin position="70"/>
        <end position="87"/>
    </location>
</feature>
<keyword evidence="6 8" id="KW-1133">Transmembrane helix</keyword>
<dbReference type="PANTHER" id="PTHR23522">
    <property type="entry name" value="BLL5896 PROTEIN"/>
    <property type="match status" value="1"/>
</dbReference>
<dbReference type="InterPro" id="IPR026032">
    <property type="entry name" value="HcaT-like"/>
</dbReference>
<evidence type="ECO:0000259" key="9">
    <source>
        <dbReference type="PROSITE" id="PS50850"/>
    </source>
</evidence>
<dbReference type="AlphaFoldDB" id="A0A1H7NBZ1"/>
<dbReference type="GO" id="GO:0030395">
    <property type="term" value="F:lactose binding"/>
    <property type="evidence" value="ECO:0007669"/>
    <property type="project" value="TreeGrafter"/>
</dbReference>
<evidence type="ECO:0000256" key="3">
    <source>
        <dbReference type="ARBA" id="ARBA00022475"/>
    </source>
</evidence>
<dbReference type="OrthoDB" id="9150135at2"/>
<dbReference type="GO" id="GO:0015528">
    <property type="term" value="F:lactose:proton symporter activity"/>
    <property type="evidence" value="ECO:0007669"/>
    <property type="project" value="TreeGrafter"/>
</dbReference>
<dbReference type="GO" id="GO:0005886">
    <property type="term" value="C:plasma membrane"/>
    <property type="evidence" value="ECO:0007669"/>
    <property type="project" value="UniProtKB-SubCell"/>
</dbReference>
<dbReference type="InterPro" id="IPR020846">
    <property type="entry name" value="MFS_dom"/>
</dbReference>
<feature type="transmembrane region" description="Helical" evidence="8">
    <location>
        <begin position="234"/>
        <end position="253"/>
    </location>
</feature>
<feature type="domain" description="Major facilitator superfamily (MFS) profile" evidence="9">
    <location>
        <begin position="199"/>
        <end position="393"/>
    </location>
</feature>
<feature type="transmembrane region" description="Helical" evidence="8">
    <location>
        <begin position="265"/>
        <end position="284"/>
    </location>
</feature>
<evidence type="ECO:0000313" key="10">
    <source>
        <dbReference type="EMBL" id="SEL21136.1"/>
    </source>
</evidence>
<keyword evidence="3" id="KW-1003">Cell membrane</keyword>
<keyword evidence="2" id="KW-0813">Transport</keyword>
<dbReference type="NCBIfam" id="NF037955">
    <property type="entry name" value="mfs"/>
    <property type="match status" value="1"/>
</dbReference>
<name>A0A1H7NBZ1_9GAMM</name>
<dbReference type="PANTHER" id="PTHR23522:SF10">
    <property type="entry name" value="3-PHENYLPROPIONIC ACID TRANSPORTER-RELATED"/>
    <property type="match status" value="1"/>
</dbReference>
<accession>A0A1H7NBZ1</accession>
<feature type="transmembrane region" description="Helical" evidence="8">
    <location>
        <begin position="328"/>
        <end position="348"/>
    </location>
</feature>
<dbReference type="InterPro" id="IPR024989">
    <property type="entry name" value="MFS_assoc_dom"/>
</dbReference>
<protein>
    <submittedName>
        <fullName evidence="10">MFS transporter, PPP family, 3-phenylpropionic acid transporter</fullName>
    </submittedName>
</protein>
<dbReference type="InterPro" id="IPR036259">
    <property type="entry name" value="MFS_trans_sf"/>
</dbReference>
<feature type="transmembrane region" description="Helical" evidence="8">
    <location>
        <begin position="12"/>
        <end position="30"/>
    </location>
</feature>
<evidence type="ECO:0000256" key="5">
    <source>
        <dbReference type="ARBA" id="ARBA00022692"/>
    </source>
</evidence>
<dbReference type="Gene3D" id="1.20.1250.20">
    <property type="entry name" value="MFS general substrate transporter like domains"/>
    <property type="match status" value="2"/>
</dbReference>
<dbReference type="SUPFAM" id="SSF103473">
    <property type="entry name" value="MFS general substrate transporter"/>
    <property type="match status" value="1"/>
</dbReference>
<evidence type="ECO:0000256" key="1">
    <source>
        <dbReference type="ARBA" id="ARBA00004429"/>
    </source>
</evidence>
<dbReference type="CDD" id="cd17335">
    <property type="entry name" value="MFS_MFSD6"/>
    <property type="match status" value="1"/>
</dbReference>
<feature type="transmembrane region" description="Helical" evidence="8">
    <location>
        <begin position="195"/>
        <end position="214"/>
    </location>
</feature>
<evidence type="ECO:0000256" key="4">
    <source>
        <dbReference type="ARBA" id="ARBA00022519"/>
    </source>
</evidence>
<dbReference type="PROSITE" id="PS50850">
    <property type="entry name" value="MFS"/>
    <property type="match status" value="1"/>
</dbReference>
<reference evidence="11" key="1">
    <citation type="submission" date="2016-10" db="EMBL/GenBank/DDBJ databases">
        <authorList>
            <person name="Varghese N."/>
            <person name="Submissions S."/>
        </authorList>
    </citation>
    <scope>NUCLEOTIDE SEQUENCE [LARGE SCALE GENOMIC DNA]</scope>
    <source>
        <strain evidence="11">DSM 241</strain>
    </source>
</reference>
<dbReference type="STRING" id="1396821.SAMN05444515_11184"/>
<keyword evidence="5 8" id="KW-0812">Transmembrane</keyword>
<dbReference type="PIRSF" id="PIRSF004925">
    <property type="entry name" value="HcaT"/>
    <property type="match status" value="1"/>
</dbReference>
<feature type="transmembrane region" description="Helical" evidence="8">
    <location>
        <begin position="131"/>
        <end position="150"/>
    </location>
</feature>
<comment type="subcellular location">
    <subcellularLocation>
        <location evidence="1">Cell inner membrane</location>
        <topology evidence="1">Multi-pass membrane protein</topology>
    </subcellularLocation>
</comment>
<keyword evidence="11" id="KW-1185">Reference proteome</keyword>
<feature type="transmembrane region" description="Helical" evidence="8">
    <location>
        <begin position="93"/>
        <end position="110"/>
    </location>
</feature>
<dbReference type="Pfam" id="PF12832">
    <property type="entry name" value="MFS_1_like"/>
    <property type="match status" value="1"/>
</dbReference>
<evidence type="ECO:0000256" key="2">
    <source>
        <dbReference type="ARBA" id="ARBA00022448"/>
    </source>
</evidence>
<evidence type="ECO:0000256" key="8">
    <source>
        <dbReference type="SAM" id="Phobius"/>
    </source>
</evidence>
<feature type="transmembrane region" description="Helical" evidence="8">
    <location>
        <begin position="290"/>
        <end position="316"/>
    </location>
</feature>
<sequence>MPASYWKLSSFYFFYFASIGAFMPYWGLYLKEQGFGAGQIGELMAIILATKIIAPNVWGWLADHTGKRTLVVRIAAGMAMICFAGLLFHSGYWWVAVTMALFSFFWNAALPQFEATTMNHLGKSTHAYSRIRLWGSIGFVLSVGSLGAVFETVGVSWLPWIVLTLLGALWLSTLRVRDGGVDHSGPEPETLWTTLKIPAVILLLVACFMMQASHGPYYAFFTLYLEEHGYTRTVAGYLWALGVLAEVGVFLMMHRWLPRFGAWRLLALALLITAVRWGLLAGFVDSLPLLVVIQCMHAASYGLYHAAAISLIHQFFVGRQQGRGQALYSSLSFGLGGAMGALASGYIWDGLGPLWVYVMASGLATTGFVAALLGSGSRQSALISSPTSRTNGF</sequence>
<feature type="transmembrane region" description="Helical" evidence="8">
    <location>
        <begin position="156"/>
        <end position="174"/>
    </location>
</feature>
<proteinExistence type="predicted"/>
<keyword evidence="7 8" id="KW-0472">Membrane</keyword>
<evidence type="ECO:0000256" key="7">
    <source>
        <dbReference type="ARBA" id="ARBA00023136"/>
    </source>
</evidence>
<evidence type="ECO:0000313" key="11">
    <source>
        <dbReference type="Proteomes" id="UP000199256"/>
    </source>
</evidence>
<gene>
    <name evidence="10" type="ORF">SAMN05444515_11184</name>
</gene>
<feature type="transmembrane region" description="Helical" evidence="8">
    <location>
        <begin position="36"/>
        <end position="58"/>
    </location>
</feature>
<dbReference type="RefSeq" id="WP_090254114.1">
    <property type="nucleotide sequence ID" value="NZ_FOAA01000011.1"/>
</dbReference>
<evidence type="ECO:0000256" key="6">
    <source>
        <dbReference type="ARBA" id="ARBA00022989"/>
    </source>
</evidence>
<keyword evidence="4" id="KW-0997">Cell inner membrane</keyword>